<dbReference type="OrthoDB" id="2269034at2759"/>
<evidence type="ECO:0000313" key="1">
    <source>
        <dbReference type="EMBL" id="KZO92914.1"/>
    </source>
</evidence>
<organism evidence="1 2">
    <name type="scientific">Calocera viscosa (strain TUFC12733)</name>
    <dbReference type="NCBI Taxonomy" id="1330018"/>
    <lineage>
        <taxon>Eukaryota</taxon>
        <taxon>Fungi</taxon>
        <taxon>Dikarya</taxon>
        <taxon>Basidiomycota</taxon>
        <taxon>Agaricomycotina</taxon>
        <taxon>Dacrymycetes</taxon>
        <taxon>Dacrymycetales</taxon>
        <taxon>Dacrymycetaceae</taxon>
        <taxon>Calocera</taxon>
    </lineage>
</organism>
<evidence type="ECO:0000313" key="2">
    <source>
        <dbReference type="Proteomes" id="UP000076738"/>
    </source>
</evidence>
<dbReference type="AlphaFoldDB" id="A0A167ISF6"/>
<dbReference type="STRING" id="1330018.A0A167ISF6"/>
<dbReference type="Proteomes" id="UP000076738">
    <property type="component" value="Unassembled WGS sequence"/>
</dbReference>
<sequence length="494" mass="55738">MTSTPPSPEELRACDDVSHWNQEIASLETLLLDAKTALAAAEERAFALRARRAPINRVPDDILLEIFHAGAVDLGMSYDKGGIRMEPFQVLIAAVCPRWRSLAHGTPSLWSRIRIQSPYDLDSARLQLWLRLSQPSTLSLVVSSLFGSFAPFQNEQLKALLQDIAPRLLYLRLDQHLDTCRAILLGIIDKAIRLEHVVVSQDPWVLHETWPSSSLFSGPLSSRLSIASFSGPSLLLPLFFISVLRHLDICFPDDKLYNRGGEVKFFSMLGDCKSLVSLRLANCRFLEIPPPDVQMPALMELKTIEVTYLLDCRILAWIADLVAPRLSSITLSCAEVGFTLPIVDGWELPDHRREESFWEGVKDLLERDKALLFSRHARLEFVELQSRISISADALQSVAVLEAARLPHLRCFTWGYSATWEKYGEAPNPQNDWSRAVALRGLARAYQALGSPLTSITVYHPLRPTDEFNKNYMPEIVSDDFLESCLDNWGWGRF</sequence>
<reference evidence="1 2" key="1">
    <citation type="journal article" date="2016" name="Mol. Biol. Evol.">
        <title>Comparative Genomics of Early-Diverging Mushroom-Forming Fungi Provides Insights into the Origins of Lignocellulose Decay Capabilities.</title>
        <authorList>
            <person name="Nagy L.G."/>
            <person name="Riley R."/>
            <person name="Tritt A."/>
            <person name="Adam C."/>
            <person name="Daum C."/>
            <person name="Floudas D."/>
            <person name="Sun H."/>
            <person name="Yadav J.S."/>
            <person name="Pangilinan J."/>
            <person name="Larsson K.H."/>
            <person name="Matsuura K."/>
            <person name="Barry K."/>
            <person name="Labutti K."/>
            <person name="Kuo R."/>
            <person name="Ohm R.A."/>
            <person name="Bhattacharya S.S."/>
            <person name="Shirouzu T."/>
            <person name="Yoshinaga Y."/>
            <person name="Martin F.M."/>
            <person name="Grigoriev I.V."/>
            <person name="Hibbett D.S."/>
        </authorList>
    </citation>
    <scope>NUCLEOTIDE SEQUENCE [LARGE SCALE GENOMIC DNA]</scope>
    <source>
        <strain evidence="1 2">TUFC12733</strain>
    </source>
</reference>
<name>A0A167ISF6_CALVF</name>
<proteinExistence type="predicted"/>
<dbReference type="Gene3D" id="1.20.1280.50">
    <property type="match status" value="1"/>
</dbReference>
<keyword evidence="2" id="KW-1185">Reference proteome</keyword>
<dbReference type="EMBL" id="KV417306">
    <property type="protein sequence ID" value="KZO92914.1"/>
    <property type="molecule type" value="Genomic_DNA"/>
</dbReference>
<accession>A0A167ISF6</accession>
<gene>
    <name evidence="1" type="ORF">CALVIDRAFT_540591</name>
</gene>
<protein>
    <submittedName>
        <fullName evidence="1">Uncharacterized protein</fullName>
    </submittedName>
</protein>